<evidence type="ECO:0000313" key="2">
    <source>
        <dbReference type="Ensembl" id="ENSMODP00000054808.1"/>
    </source>
</evidence>
<evidence type="ECO:0000313" key="3">
    <source>
        <dbReference type="Proteomes" id="UP000002280"/>
    </source>
</evidence>
<dbReference type="GeneTree" id="ENSGT00950000186130"/>
<organism evidence="2 3">
    <name type="scientific">Monodelphis domestica</name>
    <name type="common">Gray short-tailed opossum</name>
    <dbReference type="NCBI Taxonomy" id="13616"/>
    <lineage>
        <taxon>Eukaryota</taxon>
        <taxon>Metazoa</taxon>
        <taxon>Chordata</taxon>
        <taxon>Craniata</taxon>
        <taxon>Vertebrata</taxon>
        <taxon>Euteleostomi</taxon>
        <taxon>Mammalia</taxon>
        <taxon>Metatheria</taxon>
        <taxon>Didelphimorphia</taxon>
        <taxon>Didelphidae</taxon>
        <taxon>Monodelphis</taxon>
    </lineage>
</organism>
<feature type="region of interest" description="Disordered" evidence="1">
    <location>
        <begin position="1"/>
        <end position="31"/>
    </location>
</feature>
<reference evidence="2 3" key="1">
    <citation type="journal article" date="2007" name="Nature">
        <title>Genome of the marsupial Monodelphis domestica reveals innovation in non-coding sequences.</title>
        <authorList>
            <person name="Mikkelsen T.S."/>
            <person name="Wakefield M.J."/>
            <person name="Aken B."/>
            <person name="Amemiya C.T."/>
            <person name="Chang J.L."/>
            <person name="Duke S."/>
            <person name="Garber M."/>
            <person name="Gentles A.J."/>
            <person name="Goodstadt L."/>
            <person name="Heger A."/>
            <person name="Jurka J."/>
            <person name="Kamal M."/>
            <person name="Mauceli E."/>
            <person name="Searle S.M."/>
            <person name="Sharpe T."/>
            <person name="Baker M.L."/>
            <person name="Batzer M.A."/>
            <person name="Benos P.V."/>
            <person name="Belov K."/>
            <person name="Clamp M."/>
            <person name="Cook A."/>
            <person name="Cuff J."/>
            <person name="Das R."/>
            <person name="Davidow L."/>
            <person name="Deakin J.E."/>
            <person name="Fazzari M.J."/>
            <person name="Glass J.L."/>
            <person name="Grabherr M."/>
            <person name="Greally J.M."/>
            <person name="Gu W."/>
            <person name="Hore T.A."/>
            <person name="Huttley G.A."/>
            <person name="Kleber M."/>
            <person name="Jirtle R.L."/>
            <person name="Koina E."/>
            <person name="Lee J.T."/>
            <person name="Mahony S."/>
            <person name="Marra M.A."/>
            <person name="Miller R.D."/>
            <person name="Nicholls R.D."/>
            <person name="Oda M."/>
            <person name="Papenfuss A.T."/>
            <person name="Parra Z.E."/>
            <person name="Pollock D.D."/>
            <person name="Ray D.A."/>
            <person name="Schein J.E."/>
            <person name="Speed T.P."/>
            <person name="Thompson K."/>
            <person name="VandeBerg J.L."/>
            <person name="Wade C.M."/>
            <person name="Walker J.A."/>
            <person name="Waters P.D."/>
            <person name="Webber C."/>
            <person name="Weidman J.R."/>
            <person name="Xie X."/>
            <person name="Zody M.C."/>
            <person name="Baldwin J."/>
            <person name="Abdouelleil A."/>
            <person name="Abdulkadir J."/>
            <person name="Abebe A."/>
            <person name="Abera B."/>
            <person name="Abreu J."/>
            <person name="Acer S.C."/>
            <person name="Aftuck L."/>
            <person name="Alexander A."/>
            <person name="An P."/>
            <person name="Anderson E."/>
            <person name="Anderson S."/>
            <person name="Arachi H."/>
            <person name="Azer M."/>
            <person name="Bachantsang P."/>
            <person name="Barry A."/>
            <person name="Bayul T."/>
            <person name="Berlin A."/>
            <person name="Bessette D."/>
            <person name="Bloom T."/>
            <person name="Bloom T."/>
            <person name="Boguslavskiy L."/>
            <person name="Bonnet C."/>
            <person name="Boukhgalter B."/>
            <person name="Bourzgui I."/>
            <person name="Brown A."/>
            <person name="Cahill P."/>
            <person name="Channer S."/>
            <person name="Cheshatsang Y."/>
            <person name="Chuda L."/>
            <person name="Citroen M."/>
            <person name="Collymore A."/>
            <person name="Cooke P."/>
            <person name="Costello M."/>
            <person name="D'Aco K."/>
            <person name="Daza R."/>
            <person name="De Haan G."/>
            <person name="DeGray S."/>
            <person name="DeMaso C."/>
            <person name="Dhargay N."/>
            <person name="Dooley K."/>
            <person name="Dooley E."/>
            <person name="Doricent M."/>
            <person name="Dorje P."/>
            <person name="Dorjee K."/>
            <person name="Dupes A."/>
            <person name="Elong R."/>
            <person name="Falk J."/>
            <person name="Farina A."/>
            <person name="Faro S."/>
            <person name="Ferguson D."/>
            <person name="Fisher S."/>
            <person name="Foley C.D."/>
            <person name="Franke A."/>
            <person name="Friedrich D."/>
            <person name="Gadbois L."/>
            <person name="Gearin G."/>
            <person name="Gearin C.R."/>
            <person name="Giannoukos G."/>
            <person name="Goode T."/>
            <person name="Graham J."/>
            <person name="Grandbois E."/>
            <person name="Grewal S."/>
            <person name="Gyaltsen K."/>
            <person name="Hafez N."/>
            <person name="Hagos B."/>
            <person name="Hall J."/>
            <person name="Henson C."/>
            <person name="Hollinger A."/>
            <person name="Honan T."/>
            <person name="Huard M.D."/>
            <person name="Hughes L."/>
            <person name="Hurhula B."/>
            <person name="Husby M.E."/>
            <person name="Kamat A."/>
            <person name="Kanga B."/>
            <person name="Kashin S."/>
            <person name="Khazanovich D."/>
            <person name="Kisner P."/>
            <person name="Lance K."/>
            <person name="Lara M."/>
            <person name="Lee W."/>
            <person name="Lennon N."/>
            <person name="Letendre F."/>
            <person name="LeVine R."/>
            <person name="Lipovsky A."/>
            <person name="Liu X."/>
            <person name="Liu J."/>
            <person name="Liu S."/>
            <person name="Lokyitsang T."/>
            <person name="Lokyitsang Y."/>
            <person name="Lubonja R."/>
            <person name="Lui A."/>
            <person name="MacDonald P."/>
            <person name="Magnisalis V."/>
            <person name="Maru K."/>
            <person name="Matthews C."/>
            <person name="McCusker W."/>
            <person name="McDonough S."/>
            <person name="Mehta T."/>
            <person name="Meldrim J."/>
            <person name="Meneus L."/>
            <person name="Mihai O."/>
            <person name="Mihalev A."/>
            <person name="Mihova T."/>
            <person name="Mittelman R."/>
            <person name="Mlenga V."/>
            <person name="Montmayeur A."/>
            <person name="Mulrain L."/>
            <person name="Navidi A."/>
            <person name="Naylor J."/>
            <person name="Negash T."/>
            <person name="Nguyen T."/>
            <person name="Nguyen N."/>
            <person name="Nicol R."/>
            <person name="Norbu C."/>
            <person name="Norbu N."/>
            <person name="Novod N."/>
            <person name="O'Neill B."/>
            <person name="Osman S."/>
            <person name="Markiewicz E."/>
            <person name="Oyono O.L."/>
            <person name="Patti C."/>
            <person name="Phunkhang P."/>
            <person name="Pierre F."/>
            <person name="Priest M."/>
            <person name="Raghuraman S."/>
            <person name="Rege F."/>
            <person name="Reyes R."/>
            <person name="Rise C."/>
            <person name="Rogov P."/>
            <person name="Ross K."/>
            <person name="Ryan E."/>
            <person name="Settipalli S."/>
            <person name="Shea T."/>
            <person name="Sherpa N."/>
            <person name="Shi L."/>
            <person name="Shih D."/>
            <person name="Sparrow T."/>
            <person name="Spaulding J."/>
            <person name="Stalker J."/>
            <person name="Stange-Thomann N."/>
            <person name="Stavropoulos S."/>
            <person name="Stone C."/>
            <person name="Strader C."/>
            <person name="Tesfaye S."/>
            <person name="Thomson T."/>
            <person name="Thoulutsang Y."/>
            <person name="Thoulutsang D."/>
            <person name="Topham K."/>
            <person name="Topping I."/>
            <person name="Tsamla T."/>
            <person name="Vassiliev H."/>
            <person name="Vo A."/>
            <person name="Wangchuk T."/>
            <person name="Wangdi T."/>
            <person name="Weiand M."/>
            <person name="Wilkinson J."/>
            <person name="Wilson A."/>
            <person name="Yadav S."/>
            <person name="Young G."/>
            <person name="Yu Q."/>
            <person name="Zembek L."/>
            <person name="Zhong D."/>
            <person name="Zimmer A."/>
            <person name="Zwirko Z."/>
            <person name="Jaffe D.B."/>
            <person name="Alvarez P."/>
            <person name="Brockman W."/>
            <person name="Butler J."/>
            <person name="Chin C."/>
            <person name="Gnerre S."/>
            <person name="MacCallum I."/>
            <person name="Graves J.A."/>
            <person name="Ponting C.P."/>
            <person name="Breen M."/>
            <person name="Samollow P.B."/>
            <person name="Lander E.S."/>
            <person name="Lindblad-Toh K."/>
        </authorList>
    </citation>
    <scope>NUCLEOTIDE SEQUENCE [LARGE SCALE GENOMIC DNA]</scope>
</reference>
<reference evidence="2" key="3">
    <citation type="submission" date="2025-09" db="UniProtKB">
        <authorList>
            <consortium name="Ensembl"/>
        </authorList>
    </citation>
    <scope>IDENTIFICATION</scope>
</reference>
<evidence type="ECO:0000256" key="1">
    <source>
        <dbReference type="SAM" id="MobiDB-lite"/>
    </source>
</evidence>
<accession>A0A5F8H4J0</accession>
<name>A0A5F8H4J0_MONDO</name>
<proteinExistence type="predicted"/>
<sequence>MSAPSLNSGSRSCSPSAVGPPRPGHMAGSSMQGKCKALKLNFANLPFKSTTWFTLNPSGVQNPLIERLRTPNIESSGKLNISPEQHWNFTAGDLKDLGEIG</sequence>
<protein>
    <submittedName>
        <fullName evidence="2">Uncharacterized protein</fullName>
    </submittedName>
</protein>
<feature type="compositionally biased region" description="Polar residues" evidence="1">
    <location>
        <begin position="1"/>
        <end position="15"/>
    </location>
</feature>
<dbReference type="Ensembl" id="ENSMODT00000070340.1">
    <property type="protein sequence ID" value="ENSMODP00000054808.1"/>
    <property type="gene ID" value="ENSMODG00000039266.1"/>
</dbReference>
<keyword evidence="3" id="KW-1185">Reference proteome</keyword>
<dbReference type="InParanoid" id="A0A5F8H4J0"/>
<reference evidence="2" key="2">
    <citation type="submission" date="2025-08" db="UniProtKB">
        <authorList>
            <consortium name="Ensembl"/>
        </authorList>
    </citation>
    <scope>IDENTIFICATION</scope>
</reference>
<dbReference type="AlphaFoldDB" id="A0A5F8H4J0"/>
<dbReference type="STRING" id="13616.ENSMODP00000054808"/>
<dbReference type="Proteomes" id="UP000002280">
    <property type="component" value="Chromosome 4"/>
</dbReference>